<feature type="transmembrane region" description="Helical" evidence="1">
    <location>
        <begin position="71"/>
        <end position="94"/>
    </location>
</feature>
<comment type="caution">
    <text evidence="3">The sequence shown here is derived from an EMBL/GenBank/DDBJ whole genome shotgun (WGS) entry which is preliminary data.</text>
</comment>
<evidence type="ECO:0000256" key="1">
    <source>
        <dbReference type="SAM" id="Phobius"/>
    </source>
</evidence>
<keyword evidence="1" id="KW-0812">Transmembrane</keyword>
<organism evidence="3 4">
    <name type="scientific">Phytophthora rubi</name>
    <dbReference type="NCBI Taxonomy" id="129364"/>
    <lineage>
        <taxon>Eukaryota</taxon>
        <taxon>Sar</taxon>
        <taxon>Stramenopiles</taxon>
        <taxon>Oomycota</taxon>
        <taxon>Peronosporomycetes</taxon>
        <taxon>Peronosporales</taxon>
        <taxon>Peronosporaceae</taxon>
        <taxon>Phytophthora</taxon>
    </lineage>
</organism>
<dbReference type="Proteomes" id="UP000435112">
    <property type="component" value="Unassembled WGS sequence"/>
</dbReference>
<protein>
    <submittedName>
        <fullName evidence="3">Uncharacterized protein</fullName>
    </submittedName>
</protein>
<proteinExistence type="predicted"/>
<accession>A0A6A3G1L2</accession>
<feature type="chain" id="PRO_5025472025" evidence="2">
    <location>
        <begin position="23"/>
        <end position="156"/>
    </location>
</feature>
<gene>
    <name evidence="3" type="ORF">PR002_g32947</name>
</gene>
<keyword evidence="1" id="KW-0472">Membrane</keyword>
<name>A0A6A3G1L2_9STRA</name>
<dbReference type="EMBL" id="QXFU01012507">
    <property type="protein sequence ID" value="KAE8951549.1"/>
    <property type="molecule type" value="Genomic_DNA"/>
</dbReference>
<feature type="signal peptide" evidence="2">
    <location>
        <begin position="1"/>
        <end position="22"/>
    </location>
</feature>
<evidence type="ECO:0000313" key="3">
    <source>
        <dbReference type="EMBL" id="KAE8951549.1"/>
    </source>
</evidence>
<keyword evidence="1" id="KW-1133">Transmembrane helix</keyword>
<dbReference type="AlphaFoldDB" id="A0A6A3G1L2"/>
<sequence>MPVLVAGFVLCCWCQLPAGSVGAGASCRLDGDASGAGASCRLSGGASCRLGLLQYVPVAGFVLCCWCQLPAWSLAAGLMAVLTVPVLVASLRYCCRSQLPAKSHCQLPAWYIAARASCRLDAGASCRLRVVLLVSAAGLVSCCRLDGGAYGAGASG</sequence>
<keyword evidence="2" id="KW-0732">Signal</keyword>
<reference evidence="3 4" key="1">
    <citation type="submission" date="2018-09" db="EMBL/GenBank/DDBJ databases">
        <title>Genomic investigation of the strawberry pathogen Phytophthora fragariae indicates pathogenicity is determined by transcriptional variation in three key races.</title>
        <authorList>
            <person name="Adams T.M."/>
            <person name="Armitage A.D."/>
            <person name="Sobczyk M.K."/>
            <person name="Bates H.J."/>
            <person name="Dunwell J.M."/>
            <person name="Nellist C.F."/>
            <person name="Harrison R.J."/>
        </authorList>
    </citation>
    <scope>NUCLEOTIDE SEQUENCE [LARGE SCALE GENOMIC DNA]</scope>
    <source>
        <strain evidence="3 4">SCRP324</strain>
    </source>
</reference>
<evidence type="ECO:0000313" key="4">
    <source>
        <dbReference type="Proteomes" id="UP000435112"/>
    </source>
</evidence>
<evidence type="ECO:0000256" key="2">
    <source>
        <dbReference type="SAM" id="SignalP"/>
    </source>
</evidence>